<name>A0A1H3TW94_9RHOB</name>
<keyword evidence="1" id="KW-0732">Signal</keyword>
<keyword evidence="3" id="KW-1185">Reference proteome</keyword>
<gene>
    <name evidence="2" type="ORF">SAMN05444004_12023</name>
</gene>
<evidence type="ECO:0008006" key="4">
    <source>
        <dbReference type="Google" id="ProtNLM"/>
    </source>
</evidence>
<proteinExistence type="predicted"/>
<reference evidence="3" key="1">
    <citation type="submission" date="2016-10" db="EMBL/GenBank/DDBJ databases">
        <authorList>
            <person name="Varghese N."/>
            <person name="Submissions S."/>
        </authorList>
    </citation>
    <scope>NUCLEOTIDE SEQUENCE [LARGE SCALE GENOMIC DNA]</scope>
    <source>
        <strain evidence="3">DSM 100420</strain>
    </source>
</reference>
<feature type="chain" id="PRO_5011748093" description="Peptidase propeptide and YPEB domain-containing protein" evidence="1">
    <location>
        <begin position="21"/>
        <end position="89"/>
    </location>
</feature>
<dbReference type="AlphaFoldDB" id="A0A1H3TW94"/>
<evidence type="ECO:0000256" key="1">
    <source>
        <dbReference type="SAM" id="SignalP"/>
    </source>
</evidence>
<evidence type="ECO:0000313" key="2">
    <source>
        <dbReference type="EMBL" id="SDZ54337.1"/>
    </source>
</evidence>
<sequence>MSVKTTTVLCFALLVPFSVAADPINVMPTSDYDAMAAKLMGQGYHDIRIVDPDRGYMQAYDRYGSELLIVVDANKRRVVRTNAVHSSDE</sequence>
<dbReference type="EMBL" id="FNPX01000020">
    <property type="protein sequence ID" value="SDZ54337.1"/>
    <property type="molecule type" value="Genomic_DNA"/>
</dbReference>
<protein>
    <recommendedName>
        <fullName evidence="4">Peptidase propeptide and YPEB domain-containing protein</fullName>
    </recommendedName>
</protein>
<feature type="signal peptide" evidence="1">
    <location>
        <begin position="1"/>
        <end position="20"/>
    </location>
</feature>
<dbReference type="RefSeq" id="WP_092647596.1">
    <property type="nucleotide sequence ID" value="NZ_FNPX01000020.1"/>
</dbReference>
<evidence type="ECO:0000313" key="3">
    <source>
        <dbReference type="Proteomes" id="UP000198914"/>
    </source>
</evidence>
<dbReference type="Proteomes" id="UP000198914">
    <property type="component" value="Unassembled WGS sequence"/>
</dbReference>
<dbReference type="OrthoDB" id="7873626at2"/>
<organism evidence="2 3">
    <name type="scientific">Jannaschia faecimaris</name>
    <dbReference type="NCBI Taxonomy" id="1244108"/>
    <lineage>
        <taxon>Bacteria</taxon>
        <taxon>Pseudomonadati</taxon>
        <taxon>Pseudomonadota</taxon>
        <taxon>Alphaproteobacteria</taxon>
        <taxon>Rhodobacterales</taxon>
        <taxon>Roseobacteraceae</taxon>
        <taxon>Jannaschia</taxon>
    </lineage>
</organism>
<accession>A0A1H3TW94</accession>